<gene>
    <name evidence="6" type="primary">LOC101855727</name>
</gene>
<evidence type="ECO:0000313" key="5">
    <source>
        <dbReference type="Proteomes" id="UP000694888"/>
    </source>
</evidence>
<dbReference type="PANTHER" id="PTHR11223">
    <property type="entry name" value="EXPORTIN 1/5"/>
    <property type="match status" value="1"/>
</dbReference>
<sequence>MASPAGPGAAGGAAAAAAAPVPEATAAALRTVVSALECIMDLSATNEQRQAAHTVCEDFKENCPDCIECGLQLARKEYSAVVRHFGLQSVEHWIKYRWHEVNDTKRTALKRSALNLIYEGTNDILVEEQHIKDAVSRILVELIKREWPQLWENLFADFTQLCENGETQTELVLQVLLRLSEDIVRFQTVPQPRRKDLQQALTKAMSSIFSFFLYTLNGSLEKYRAKTDEEREKACRICRAILETLTGFVEWVPITHITDSGLLPLICSLLLDEKLCLAASECLLLIVGRKGRVSDRQPLMVLFSQEAMTVLLQAASNATEHITESSNFIFLKRLCEILLEIGKQLCTLWGSQHTEEQGQPPNFQMYLKALMAFTQHPSQSLRQMVYSMWHIFLRHELASKDPLFTEIMPTLIQCGTVCLHKVGFPSQQNSVSCEYSRMEFDTDEEFNVVLCNLRMSVVDSIRMMTLMVPKMTFSVASSWLKELLAKPIVVGTGADSDKGICNLSSPSFIAWDACSVFLEAVMSKVFLADAEMPKVEEGIDLLHSVLSYEMQDPLILSAVLSCISGLFPFLTFTPQTLPRVLARIFDAVVFNLPGQTKSTRSQAVKNVRVHACSILVKICKNYPELLLPEFQHLYNSVKQLDRDPEQLSQMEKIILIEALIIVSNQFHNFSRQSAFIEEVLQPVKQLWSSEEFIRAFSSPECFMSYVGLDQAAVEPSSADTCGINRSHITYCINTILAVIKRSKWPEDYTVAERGGFVVQGENGNFLRNPATPHVCPLLDNVIALLKTGCCLFKPESLKLRHPDFLKAYDLMEHDRLNILGIPPACVDNSDSLVYRHPLERMQNFITALFEHSFHILGNASSCLGVEIYSAPGLSKVIIENLIANYTLLHDYRARILIRNFLKLFIQHCPKEHHHDVAVPILRILCPETYQRLMGRWQVLNKRAEERAENDEEEDIDTQEVLEDHLVRHLTREYLDFLNLVLFGKNVSSEVKEEMPMDDGDLPNKGGANTTTSFKDLSDLGTVVMGLQDLYPSVIMCILTGFSWADTNVCHKCSLMLWPVCRQLVNQKEISPEAAQHCFMSVLSGLQLHGQHDACYSTLLHLAMTFYETLRKDFPVMTAVLQQIPGVDSKLIYELDEKILPKPGNDRKKKEIFKKIVANIVGKNIGQQFRRAAQYSNLPRLFLESRRPKQESLDEVEKDDMGLCELFSPSKVFD</sequence>
<reference evidence="6" key="1">
    <citation type="submission" date="2025-08" db="UniProtKB">
        <authorList>
            <consortium name="RefSeq"/>
        </authorList>
    </citation>
    <scope>IDENTIFICATION</scope>
</reference>
<dbReference type="Pfam" id="PF08389">
    <property type="entry name" value="Xpo1"/>
    <property type="match status" value="1"/>
</dbReference>
<dbReference type="InterPro" id="IPR016024">
    <property type="entry name" value="ARM-type_fold"/>
</dbReference>
<dbReference type="Pfam" id="PF03810">
    <property type="entry name" value="IBN_N"/>
    <property type="match status" value="1"/>
</dbReference>
<dbReference type="Proteomes" id="UP000694888">
    <property type="component" value="Unplaced"/>
</dbReference>
<accession>A0ABM0JQM1</accession>
<name>A0ABM0JQM1_APLCA</name>
<dbReference type="InterPro" id="IPR045478">
    <property type="entry name" value="Exportin-5_C"/>
</dbReference>
<dbReference type="InterPro" id="IPR045065">
    <property type="entry name" value="XPO1/5"/>
</dbReference>
<evidence type="ECO:0000259" key="3">
    <source>
        <dbReference type="Pfam" id="PF08389"/>
    </source>
</evidence>
<dbReference type="SUPFAM" id="SSF48371">
    <property type="entry name" value="ARM repeat"/>
    <property type="match status" value="1"/>
</dbReference>
<proteinExistence type="inferred from homology"/>
<dbReference type="RefSeq" id="XP_005099250.1">
    <property type="nucleotide sequence ID" value="XM_005099193.3"/>
</dbReference>
<evidence type="ECO:0000313" key="6">
    <source>
        <dbReference type="RefSeq" id="XP_005099250.1"/>
    </source>
</evidence>
<dbReference type="Pfam" id="PF19273">
    <property type="entry name" value="Exportin-5"/>
    <property type="match status" value="1"/>
</dbReference>
<evidence type="ECO:0000259" key="4">
    <source>
        <dbReference type="Pfam" id="PF19273"/>
    </source>
</evidence>
<dbReference type="GeneID" id="101855727"/>
<dbReference type="Gene3D" id="1.25.10.10">
    <property type="entry name" value="Leucine-rich Repeat Variant"/>
    <property type="match status" value="1"/>
</dbReference>
<feature type="domain" description="Importin N-terminal" evidence="2">
    <location>
        <begin position="52"/>
        <end position="118"/>
    </location>
</feature>
<feature type="domain" description="Exportin-1/Importin-beta-like" evidence="3">
    <location>
        <begin position="129"/>
        <end position="283"/>
    </location>
</feature>
<dbReference type="PANTHER" id="PTHR11223:SF3">
    <property type="entry name" value="EXPORTIN-5"/>
    <property type="match status" value="1"/>
</dbReference>
<evidence type="ECO:0000256" key="1">
    <source>
        <dbReference type="ARBA" id="ARBA00009466"/>
    </source>
</evidence>
<feature type="domain" description="Exportin-5 C-terminal" evidence="4">
    <location>
        <begin position="326"/>
        <end position="1166"/>
    </location>
</feature>
<keyword evidence="5" id="KW-1185">Reference proteome</keyword>
<dbReference type="InterPro" id="IPR001494">
    <property type="entry name" value="Importin-beta_N"/>
</dbReference>
<evidence type="ECO:0000259" key="2">
    <source>
        <dbReference type="Pfam" id="PF03810"/>
    </source>
</evidence>
<dbReference type="InterPro" id="IPR011989">
    <property type="entry name" value="ARM-like"/>
</dbReference>
<comment type="similarity">
    <text evidence="1">Belongs to the exportin family.</text>
</comment>
<protein>
    <submittedName>
        <fullName evidence="6">Exportin-5</fullName>
    </submittedName>
</protein>
<dbReference type="InterPro" id="IPR013598">
    <property type="entry name" value="Exportin-1/Importin-b-like"/>
</dbReference>
<organism evidence="5 6">
    <name type="scientific">Aplysia californica</name>
    <name type="common">California sea hare</name>
    <dbReference type="NCBI Taxonomy" id="6500"/>
    <lineage>
        <taxon>Eukaryota</taxon>
        <taxon>Metazoa</taxon>
        <taxon>Spiralia</taxon>
        <taxon>Lophotrochozoa</taxon>
        <taxon>Mollusca</taxon>
        <taxon>Gastropoda</taxon>
        <taxon>Heterobranchia</taxon>
        <taxon>Euthyneura</taxon>
        <taxon>Tectipleura</taxon>
        <taxon>Aplysiida</taxon>
        <taxon>Aplysioidea</taxon>
        <taxon>Aplysiidae</taxon>
        <taxon>Aplysia</taxon>
    </lineage>
</organism>